<dbReference type="Proteomes" id="UP001524502">
    <property type="component" value="Unassembled WGS sequence"/>
</dbReference>
<keyword evidence="2" id="KW-1133">Transmembrane helix</keyword>
<dbReference type="RefSeq" id="WP_256131697.1">
    <property type="nucleotide sequence ID" value="NZ_JANFXK010000006.1"/>
</dbReference>
<gene>
    <name evidence="4" type="ORF">NE619_07155</name>
</gene>
<feature type="region of interest" description="Disordered" evidence="1">
    <location>
        <begin position="50"/>
        <end position="70"/>
    </location>
</feature>
<evidence type="ECO:0000313" key="4">
    <source>
        <dbReference type="EMBL" id="MCQ4636502.1"/>
    </source>
</evidence>
<dbReference type="InterPro" id="IPR003709">
    <property type="entry name" value="VanY-like_core_dom"/>
</dbReference>
<dbReference type="Gene3D" id="3.30.1380.10">
    <property type="match status" value="1"/>
</dbReference>
<name>A0ABT1RMT9_9FIRM</name>
<dbReference type="EMBL" id="JANFXK010000006">
    <property type="protein sequence ID" value="MCQ4636502.1"/>
    <property type="molecule type" value="Genomic_DNA"/>
</dbReference>
<dbReference type="SUPFAM" id="SSF55166">
    <property type="entry name" value="Hedgehog/DD-peptidase"/>
    <property type="match status" value="1"/>
</dbReference>
<dbReference type="PANTHER" id="PTHR34385:SF1">
    <property type="entry name" value="PEPTIDOGLYCAN L-ALANYL-D-GLUTAMATE ENDOPEPTIDASE CWLK"/>
    <property type="match status" value="1"/>
</dbReference>
<keyword evidence="2" id="KW-0812">Transmembrane</keyword>
<proteinExistence type="predicted"/>
<comment type="caution">
    <text evidence="4">The sequence shown here is derived from an EMBL/GenBank/DDBJ whole genome shotgun (WGS) entry which is preliminary data.</text>
</comment>
<feature type="transmembrane region" description="Helical" evidence="2">
    <location>
        <begin position="12"/>
        <end position="32"/>
    </location>
</feature>
<dbReference type="InterPro" id="IPR052179">
    <property type="entry name" value="DD-CPase-like"/>
</dbReference>
<evidence type="ECO:0000256" key="1">
    <source>
        <dbReference type="SAM" id="MobiDB-lite"/>
    </source>
</evidence>
<protein>
    <submittedName>
        <fullName evidence="4">M15 family metallopeptidase</fullName>
    </submittedName>
</protein>
<reference evidence="4 5" key="1">
    <citation type="submission" date="2022-06" db="EMBL/GenBank/DDBJ databases">
        <title>Isolation of gut microbiota from human fecal samples.</title>
        <authorList>
            <person name="Pamer E.G."/>
            <person name="Barat B."/>
            <person name="Waligurski E."/>
            <person name="Medina S."/>
            <person name="Paddock L."/>
            <person name="Mostad J."/>
        </authorList>
    </citation>
    <scope>NUCLEOTIDE SEQUENCE [LARGE SCALE GENOMIC DNA]</scope>
    <source>
        <strain evidence="4 5">SL.3.17</strain>
    </source>
</reference>
<accession>A0ABT1RMT9</accession>
<sequence>MGRKKRKRGRIRDRTVIIGLAALALLIGMLYFRNTRQTADVSKPAPIQAAAPIESKKQTQGARTNKKDPLLTLVNGKNPLPKGWKADLVPLEGEHSIDRRAYPGLKKMLEDARAAGLDPLICSSYRTNELQTRLFNEQVKAYQNRGYEKEAAEREAAVWVAVPGTSEHQTGLAADIVSVSNQNLNHSQENTAVQKWLMKNCWKYGFILRYPSDKNSITGIGYEPWHYRYVGKQAAKEIYEQSVCLEEYLRQ</sequence>
<dbReference type="InterPro" id="IPR058193">
    <property type="entry name" value="VanY/YodJ_core_dom"/>
</dbReference>
<feature type="domain" description="D-alanyl-D-alanine carboxypeptidase-like core" evidence="3">
    <location>
        <begin position="95"/>
        <end position="232"/>
    </location>
</feature>
<evidence type="ECO:0000259" key="3">
    <source>
        <dbReference type="Pfam" id="PF02557"/>
    </source>
</evidence>
<dbReference type="Pfam" id="PF02557">
    <property type="entry name" value="VanY"/>
    <property type="match status" value="1"/>
</dbReference>
<dbReference type="InterPro" id="IPR009045">
    <property type="entry name" value="Zn_M74/Hedgehog-like"/>
</dbReference>
<dbReference type="CDD" id="cd14852">
    <property type="entry name" value="LD-carboxypeptidase"/>
    <property type="match status" value="1"/>
</dbReference>
<organism evidence="4 5">
    <name type="scientific">Anaerovorax odorimutans</name>
    <dbReference type="NCBI Taxonomy" id="109327"/>
    <lineage>
        <taxon>Bacteria</taxon>
        <taxon>Bacillati</taxon>
        <taxon>Bacillota</taxon>
        <taxon>Clostridia</taxon>
        <taxon>Peptostreptococcales</taxon>
        <taxon>Anaerovoracaceae</taxon>
        <taxon>Anaerovorax</taxon>
    </lineage>
</organism>
<evidence type="ECO:0000256" key="2">
    <source>
        <dbReference type="SAM" id="Phobius"/>
    </source>
</evidence>
<keyword evidence="2" id="KW-0472">Membrane</keyword>
<keyword evidence="5" id="KW-1185">Reference proteome</keyword>
<dbReference type="PANTHER" id="PTHR34385">
    <property type="entry name" value="D-ALANYL-D-ALANINE CARBOXYPEPTIDASE"/>
    <property type="match status" value="1"/>
</dbReference>
<evidence type="ECO:0000313" key="5">
    <source>
        <dbReference type="Proteomes" id="UP001524502"/>
    </source>
</evidence>